<dbReference type="AlphaFoldDB" id="A0A7M3T656"/>
<dbReference type="Proteomes" id="UP000503336">
    <property type="component" value="Chromosome"/>
</dbReference>
<evidence type="ECO:0000313" key="4">
    <source>
        <dbReference type="Proteomes" id="UP000503336"/>
    </source>
</evidence>
<keyword evidence="1" id="KW-0472">Membrane</keyword>
<feature type="signal peptide" evidence="2">
    <location>
        <begin position="1"/>
        <end position="26"/>
    </location>
</feature>
<keyword evidence="1" id="KW-1133">Transmembrane helix</keyword>
<dbReference type="EMBL" id="CP049056">
    <property type="protein sequence ID" value="QIE57487.1"/>
    <property type="molecule type" value="Genomic_DNA"/>
</dbReference>
<evidence type="ECO:0000256" key="2">
    <source>
        <dbReference type="SAM" id="SignalP"/>
    </source>
</evidence>
<protein>
    <submittedName>
        <fullName evidence="3">PEP-CTERM sorting domain-containing protein</fullName>
    </submittedName>
</protein>
<evidence type="ECO:0000313" key="3">
    <source>
        <dbReference type="EMBL" id="QIE57487.1"/>
    </source>
</evidence>
<dbReference type="KEGG" id="hdh:G5B40_19785"/>
<evidence type="ECO:0000256" key="1">
    <source>
        <dbReference type="SAM" id="Phobius"/>
    </source>
</evidence>
<dbReference type="RefSeq" id="WP_165102506.1">
    <property type="nucleotide sequence ID" value="NZ_CP049056.1"/>
</dbReference>
<feature type="chain" id="PRO_5029520344" evidence="2">
    <location>
        <begin position="27"/>
        <end position="241"/>
    </location>
</feature>
<gene>
    <name evidence="3" type="ORF">G5B40_19785</name>
</gene>
<keyword evidence="2" id="KW-0732">Signal</keyword>
<dbReference type="NCBIfam" id="TIGR02595">
    <property type="entry name" value="PEP_CTERM"/>
    <property type="match status" value="1"/>
</dbReference>
<organism evidence="3 4">
    <name type="scientific">Pikeienuella piscinae</name>
    <dbReference type="NCBI Taxonomy" id="2748098"/>
    <lineage>
        <taxon>Bacteria</taxon>
        <taxon>Pseudomonadati</taxon>
        <taxon>Pseudomonadota</taxon>
        <taxon>Alphaproteobacteria</taxon>
        <taxon>Rhodobacterales</taxon>
        <taxon>Paracoccaceae</taxon>
        <taxon>Pikeienuella</taxon>
    </lineage>
</organism>
<keyword evidence="4" id="KW-1185">Reference proteome</keyword>
<sequence length="241" mass="24467">MNSVQSSVGAVALAVLFGFAAAPAQALVVNGGFEDTTSSTPGVGLVNQNTLGSLASGSGSRSWDVFTSLNGWTTTAGSGIEVQTNNTLGSIDARTGQHYVELDSHPAPNSNSTMAQDLVLDSGRYNLEFYYSPRNGDVGSNGIGFSVIDGLSNSLLLGEVTGPDANSSTSVGLWTLITASFTVASDNTPITLGFSATGTANTLGGLIDDISVSAVPVPAALPLFLTAIAGLGFASRRRRAT</sequence>
<dbReference type="InterPro" id="IPR013424">
    <property type="entry name" value="Ice-binding_C"/>
</dbReference>
<keyword evidence="1" id="KW-0812">Transmembrane</keyword>
<dbReference type="Gene3D" id="2.60.120.260">
    <property type="entry name" value="Galactose-binding domain-like"/>
    <property type="match status" value="1"/>
</dbReference>
<name>A0A7M3T656_9RHOB</name>
<reference evidence="3 4" key="1">
    <citation type="submission" date="2020-02" db="EMBL/GenBank/DDBJ databases">
        <title>complete genome sequence of Rhodobacteraceae bacterium.</title>
        <authorList>
            <person name="Park J."/>
            <person name="Kim Y.-S."/>
            <person name="Kim K.-H."/>
        </authorList>
    </citation>
    <scope>NUCLEOTIDE SEQUENCE [LARGE SCALE GENOMIC DNA]</scope>
    <source>
        <strain evidence="3 4">RR4-56</strain>
    </source>
</reference>
<proteinExistence type="predicted"/>
<feature type="transmembrane region" description="Helical" evidence="1">
    <location>
        <begin position="215"/>
        <end position="234"/>
    </location>
</feature>
<accession>A0A7M3T656</accession>